<comment type="subcellular location">
    <subcellularLocation>
        <location evidence="3">Cell membrane</location>
    </subcellularLocation>
</comment>
<dbReference type="GO" id="GO:0005509">
    <property type="term" value="F:calcium ion binding"/>
    <property type="evidence" value="ECO:0007669"/>
    <property type="project" value="UniProtKB-ARBA"/>
</dbReference>
<keyword evidence="6" id="KW-0808">Transferase</keyword>
<dbReference type="PANTHER" id="PTHR45436">
    <property type="entry name" value="SENSOR HISTIDINE KINASE YKOH"/>
    <property type="match status" value="1"/>
</dbReference>
<keyword evidence="11 13" id="KW-0472">Membrane</keyword>
<evidence type="ECO:0000256" key="1">
    <source>
        <dbReference type="ARBA" id="ARBA00000085"/>
    </source>
</evidence>
<dbReference type="InterPro" id="IPR003594">
    <property type="entry name" value="HATPase_dom"/>
</dbReference>
<evidence type="ECO:0000256" key="13">
    <source>
        <dbReference type="SAM" id="Phobius"/>
    </source>
</evidence>
<dbReference type="RefSeq" id="WP_203987308.1">
    <property type="nucleotide sequence ID" value="NZ_BOPG01000006.1"/>
</dbReference>
<dbReference type="Pfam" id="PF00672">
    <property type="entry name" value="HAMP"/>
    <property type="match status" value="1"/>
</dbReference>
<protein>
    <recommendedName>
        <fullName evidence="4">histidine kinase</fullName>
        <ecNumber evidence="4">2.7.13.3</ecNumber>
    </recommendedName>
</protein>
<dbReference type="InterPro" id="IPR036097">
    <property type="entry name" value="HisK_dim/P_sf"/>
</dbReference>
<dbReference type="Gene3D" id="1.10.287.130">
    <property type="match status" value="1"/>
</dbReference>
<dbReference type="InterPro" id="IPR036890">
    <property type="entry name" value="HATPase_C_sf"/>
</dbReference>
<dbReference type="PROSITE" id="PS50109">
    <property type="entry name" value="HIS_KIN"/>
    <property type="match status" value="1"/>
</dbReference>
<comment type="catalytic activity">
    <reaction evidence="1">
        <text>ATP + protein L-histidine = ADP + protein N-phospho-L-histidine.</text>
        <dbReference type="EC" id="2.7.13.3"/>
    </reaction>
</comment>
<dbReference type="EC" id="2.7.13.3" evidence="4"/>
<dbReference type="InterPro" id="IPR005467">
    <property type="entry name" value="His_kinase_dom"/>
</dbReference>
<evidence type="ECO:0000256" key="10">
    <source>
        <dbReference type="ARBA" id="ARBA00023012"/>
    </source>
</evidence>
<evidence type="ECO:0000313" key="16">
    <source>
        <dbReference type="EMBL" id="GIJ53276.1"/>
    </source>
</evidence>
<evidence type="ECO:0000256" key="7">
    <source>
        <dbReference type="ARBA" id="ARBA00022692"/>
    </source>
</evidence>
<gene>
    <name evidence="16" type="ORF">Vau01_007920</name>
</gene>
<dbReference type="Proteomes" id="UP000612585">
    <property type="component" value="Unassembled WGS sequence"/>
</dbReference>
<dbReference type="Pfam" id="PF02518">
    <property type="entry name" value="HATPase_c"/>
    <property type="match status" value="1"/>
</dbReference>
<dbReference type="PANTHER" id="PTHR45436:SF5">
    <property type="entry name" value="SENSOR HISTIDINE KINASE TRCS"/>
    <property type="match status" value="1"/>
</dbReference>
<evidence type="ECO:0000256" key="8">
    <source>
        <dbReference type="ARBA" id="ARBA00022777"/>
    </source>
</evidence>
<evidence type="ECO:0000256" key="6">
    <source>
        <dbReference type="ARBA" id="ARBA00022679"/>
    </source>
</evidence>
<feature type="transmembrane region" description="Helical" evidence="13">
    <location>
        <begin position="31"/>
        <end position="54"/>
    </location>
</feature>
<dbReference type="InterPro" id="IPR003661">
    <property type="entry name" value="HisK_dim/P_dom"/>
</dbReference>
<dbReference type="Gene3D" id="3.30.565.10">
    <property type="entry name" value="Histidine kinase-like ATPase, C-terminal domain"/>
    <property type="match status" value="1"/>
</dbReference>
<dbReference type="GO" id="GO:0005886">
    <property type="term" value="C:plasma membrane"/>
    <property type="evidence" value="ECO:0007669"/>
    <property type="project" value="UniProtKB-SubCell"/>
</dbReference>
<evidence type="ECO:0000256" key="3">
    <source>
        <dbReference type="ARBA" id="ARBA00004236"/>
    </source>
</evidence>
<dbReference type="AlphaFoldDB" id="A0A8J4DX78"/>
<evidence type="ECO:0000256" key="11">
    <source>
        <dbReference type="ARBA" id="ARBA00023136"/>
    </source>
</evidence>
<evidence type="ECO:0000313" key="17">
    <source>
        <dbReference type="Proteomes" id="UP000612585"/>
    </source>
</evidence>
<organism evidence="16 17">
    <name type="scientific">Virgisporangium aurantiacum</name>
    <dbReference type="NCBI Taxonomy" id="175570"/>
    <lineage>
        <taxon>Bacteria</taxon>
        <taxon>Bacillati</taxon>
        <taxon>Actinomycetota</taxon>
        <taxon>Actinomycetes</taxon>
        <taxon>Micromonosporales</taxon>
        <taxon>Micromonosporaceae</taxon>
        <taxon>Virgisporangium</taxon>
    </lineage>
</organism>
<evidence type="ECO:0000259" key="14">
    <source>
        <dbReference type="PROSITE" id="PS50109"/>
    </source>
</evidence>
<accession>A0A8J4DX78</accession>
<comment type="cofactor">
    <cofactor evidence="2">
        <name>a divalent metal cation</name>
        <dbReference type="ChEBI" id="CHEBI:60240"/>
    </cofactor>
</comment>
<reference evidence="16" key="1">
    <citation type="submission" date="2021-01" db="EMBL/GenBank/DDBJ databases">
        <title>Whole genome shotgun sequence of Virgisporangium aurantiacum NBRC 16421.</title>
        <authorList>
            <person name="Komaki H."/>
            <person name="Tamura T."/>
        </authorList>
    </citation>
    <scope>NUCLEOTIDE SEQUENCE</scope>
    <source>
        <strain evidence="16">NBRC 16421</strain>
    </source>
</reference>
<evidence type="ECO:0000256" key="9">
    <source>
        <dbReference type="ARBA" id="ARBA00022989"/>
    </source>
</evidence>
<dbReference type="FunFam" id="1.10.287.130:FF:000001">
    <property type="entry name" value="Two-component sensor histidine kinase"/>
    <property type="match status" value="1"/>
</dbReference>
<keyword evidence="5" id="KW-0597">Phosphoprotein</keyword>
<keyword evidence="9 13" id="KW-1133">Transmembrane helix</keyword>
<dbReference type="PROSITE" id="PS50885">
    <property type="entry name" value="HAMP"/>
    <property type="match status" value="1"/>
</dbReference>
<keyword evidence="10" id="KW-0902">Two-component regulatory system</keyword>
<dbReference type="SMART" id="SM00387">
    <property type="entry name" value="HATPase_c"/>
    <property type="match status" value="1"/>
</dbReference>
<dbReference type="FunFam" id="3.30.565.10:FF:000006">
    <property type="entry name" value="Sensor histidine kinase WalK"/>
    <property type="match status" value="1"/>
</dbReference>
<evidence type="ECO:0000256" key="4">
    <source>
        <dbReference type="ARBA" id="ARBA00012438"/>
    </source>
</evidence>
<keyword evidence="7 13" id="KW-0812">Transmembrane</keyword>
<dbReference type="PRINTS" id="PR00344">
    <property type="entry name" value="BCTRLSENSOR"/>
</dbReference>
<evidence type="ECO:0000256" key="2">
    <source>
        <dbReference type="ARBA" id="ARBA00001968"/>
    </source>
</evidence>
<feature type="compositionally biased region" description="Basic and acidic residues" evidence="12">
    <location>
        <begin position="1"/>
        <end position="10"/>
    </location>
</feature>
<proteinExistence type="predicted"/>
<sequence length="515" mass="54407">MSSSRLREVRGGAGPASPARRPRAWSLRARLLVMLLLVVAALCATIGVATEVALHRYLINKTDKQVQQANDRIVAELDKPEGRRNPRYGRPDPIGAAGLGSGTLSATLSNGEVLFGSFYSSRPGPPDDLDPETYAAIEAVASDGKAHNRDVPGLGRYRLLAIERPDGSVIVTGLPVDDVYDTLERLAFVEIGVSLLALLAVGLGGSALIRVTLKPLNRVAATAARVAELPLHAGDVALAERVPAIYTDPRTEVGQVGAALNRMLGHVASAFAARQASETRLRKFIADASHELRTPLAAIRGYAELGRRAGVDPEPVLDKVETQAKRMTALVEDLLLLARLDAGRPLEVGPVDLTALVVESVGDAHVAGPEHRWRLDLPEEPVVVVGDPARLHQVLANLLANARTHTPPGTEVTVKVTPDGELVVSDNGPGIPADLQPNIFQRFTRGDTSRARAAGSSSTGLGLSIVDAVVQAHGGDVRVDSEPGRTTFTVTLPRFTGGPQEQHTVGIGGSINVES</sequence>
<dbReference type="EMBL" id="BOPG01000006">
    <property type="protein sequence ID" value="GIJ53276.1"/>
    <property type="molecule type" value="Genomic_DNA"/>
</dbReference>
<dbReference type="GO" id="GO:0000155">
    <property type="term" value="F:phosphorelay sensor kinase activity"/>
    <property type="evidence" value="ECO:0007669"/>
    <property type="project" value="InterPro"/>
</dbReference>
<evidence type="ECO:0000256" key="5">
    <source>
        <dbReference type="ARBA" id="ARBA00022553"/>
    </source>
</evidence>
<feature type="domain" description="HAMP" evidence="15">
    <location>
        <begin position="210"/>
        <end position="272"/>
    </location>
</feature>
<dbReference type="Gene3D" id="6.10.340.10">
    <property type="match status" value="1"/>
</dbReference>
<keyword evidence="17" id="KW-1185">Reference proteome</keyword>
<comment type="caution">
    <text evidence="16">The sequence shown here is derived from an EMBL/GenBank/DDBJ whole genome shotgun (WGS) entry which is preliminary data.</text>
</comment>
<dbReference type="SMART" id="SM00304">
    <property type="entry name" value="HAMP"/>
    <property type="match status" value="1"/>
</dbReference>
<keyword evidence="8 16" id="KW-0418">Kinase</keyword>
<feature type="region of interest" description="Disordered" evidence="12">
    <location>
        <begin position="1"/>
        <end position="20"/>
    </location>
</feature>
<dbReference type="SUPFAM" id="SSF47384">
    <property type="entry name" value="Homodimeric domain of signal transducing histidine kinase"/>
    <property type="match status" value="1"/>
</dbReference>
<dbReference type="CDD" id="cd00075">
    <property type="entry name" value="HATPase"/>
    <property type="match status" value="1"/>
</dbReference>
<dbReference type="InterPro" id="IPR003660">
    <property type="entry name" value="HAMP_dom"/>
</dbReference>
<dbReference type="InterPro" id="IPR050428">
    <property type="entry name" value="TCS_sensor_his_kinase"/>
</dbReference>
<dbReference type="SMART" id="SM00388">
    <property type="entry name" value="HisKA"/>
    <property type="match status" value="1"/>
</dbReference>
<evidence type="ECO:0000259" key="15">
    <source>
        <dbReference type="PROSITE" id="PS50885"/>
    </source>
</evidence>
<dbReference type="CDD" id="cd00082">
    <property type="entry name" value="HisKA"/>
    <property type="match status" value="1"/>
</dbReference>
<dbReference type="SUPFAM" id="SSF55874">
    <property type="entry name" value="ATPase domain of HSP90 chaperone/DNA topoisomerase II/histidine kinase"/>
    <property type="match status" value="1"/>
</dbReference>
<evidence type="ECO:0000256" key="12">
    <source>
        <dbReference type="SAM" id="MobiDB-lite"/>
    </source>
</evidence>
<name>A0A8J4DX78_9ACTN</name>
<feature type="domain" description="Histidine kinase" evidence="14">
    <location>
        <begin position="287"/>
        <end position="496"/>
    </location>
</feature>
<dbReference type="Pfam" id="PF00512">
    <property type="entry name" value="HisKA"/>
    <property type="match status" value="1"/>
</dbReference>
<dbReference type="InterPro" id="IPR004358">
    <property type="entry name" value="Sig_transdc_His_kin-like_C"/>
</dbReference>